<organism evidence="1">
    <name type="scientific">Rhizophora mucronata</name>
    <name type="common">Asiatic mangrove</name>
    <dbReference type="NCBI Taxonomy" id="61149"/>
    <lineage>
        <taxon>Eukaryota</taxon>
        <taxon>Viridiplantae</taxon>
        <taxon>Streptophyta</taxon>
        <taxon>Embryophyta</taxon>
        <taxon>Tracheophyta</taxon>
        <taxon>Spermatophyta</taxon>
        <taxon>Magnoliopsida</taxon>
        <taxon>eudicotyledons</taxon>
        <taxon>Gunneridae</taxon>
        <taxon>Pentapetalae</taxon>
        <taxon>rosids</taxon>
        <taxon>fabids</taxon>
        <taxon>Malpighiales</taxon>
        <taxon>Rhizophoraceae</taxon>
        <taxon>Rhizophora</taxon>
    </lineage>
</organism>
<proteinExistence type="predicted"/>
<sequence>MFIPMENIIISGRQFTSPIVLPKLRLGMTPAFNSLSKELFWFFNKDKDKFSVNFLSYKQEAKLPNKSKIGGCLFFFFYLSH</sequence>
<dbReference type="AlphaFoldDB" id="A0A2P2IR97"/>
<name>A0A2P2IR97_RHIMU</name>
<accession>A0A2P2IR97</accession>
<reference evidence="1" key="1">
    <citation type="submission" date="2018-02" db="EMBL/GenBank/DDBJ databases">
        <title>Rhizophora mucronata_Transcriptome.</title>
        <authorList>
            <person name="Meera S.P."/>
            <person name="Sreeshan A."/>
            <person name="Augustine A."/>
        </authorList>
    </citation>
    <scope>NUCLEOTIDE SEQUENCE</scope>
    <source>
        <tissue evidence="1">Leaf</tissue>
    </source>
</reference>
<evidence type="ECO:0000313" key="1">
    <source>
        <dbReference type="EMBL" id="MBW83754.1"/>
    </source>
</evidence>
<protein>
    <submittedName>
        <fullName evidence="1">Uncharacterized protein</fullName>
    </submittedName>
</protein>
<dbReference type="EMBL" id="GGEC01003271">
    <property type="protein sequence ID" value="MBW83754.1"/>
    <property type="molecule type" value="Transcribed_RNA"/>
</dbReference>